<dbReference type="EMBL" id="MDZA01000235">
    <property type="protein sequence ID" value="OGX89797.1"/>
    <property type="molecule type" value="Genomic_DNA"/>
</dbReference>
<dbReference type="RefSeq" id="WP_070744401.1">
    <property type="nucleotide sequence ID" value="NZ_MDZA01000235.1"/>
</dbReference>
<protein>
    <recommendedName>
        <fullName evidence="4">Carboxypeptidase regulatory-like domain-containing protein</fullName>
    </recommendedName>
</protein>
<feature type="region of interest" description="Disordered" evidence="1">
    <location>
        <begin position="152"/>
        <end position="172"/>
    </location>
</feature>
<evidence type="ECO:0000313" key="2">
    <source>
        <dbReference type="EMBL" id="OGX89797.1"/>
    </source>
</evidence>
<dbReference type="Proteomes" id="UP000177506">
    <property type="component" value="Unassembled WGS sequence"/>
</dbReference>
<dbReference type="Gene3D" id="2.60.40.1120">
    <property type="entry name" value="Carboxypeptidase-like, regulatory domain"/>
    <property type="match status" value="1"/>
</dbReference>
<evidence type="ECO:0008006" key="4">
    <source>
        <dbReference type="Google" id="ProtNLM"/>
    </source>
</evidence>
<dbReference type="AlphaFoldDB" id="A0A1G1TG01"/>
<feature type="compositionally biased region" description="Pro residues" evidence="1">
    <location>
        <begin position="157"/>
        <end position="167"/>
    </location>
</feature>
<organism evidence="2 3">
    <name type="scientific">Hymenobacter coccineus</name>
    <dbReference type="NCBI Taxonomy" id="1908235"/>
    <lineage>
        <taxon>Bacteria</taxon>
        <taxon>Pseudomonadati</taxon>
        <taxon>Bacteroidota</taxon>
        <taxon>Cytophagia</taxon>
        <taxon>Cytophagales</taxon>
        <taxon>Hymenobacteraceae</taxon>
        <taxon>Hymenobacter</taxon>
    </lineage>
</organism>
<name>A0A1G1TG01_9BACT</name>
<dbReference type="SUPFAM" id="SSF49464">
    <property type="entry name" value="Carboxypeptidase regulatory domain-like"/>
    <property type="match status" value="1"/>
</dbReference>
<dbReference type="InterPro" id="IPR008969">
    <property type="entry name" value="CarboxyPept-like_regulatory"/>
</dbReference>
<gene>
    <name evidence="2" type="ORF">BEN49_24445</name>
</gene>
<evidence type="ECO:0000256" key="1">
    <source>
        <dbReference type="SAM" id="MobiDB-lite"/>
    </source>
</evidence>
<dbReference type="OrthoDB" id="8526693at2"/>
<accession>A0A1G1TG01</accession>
<sequence>MKPYLLLFIPLLGAWGPLGPLAAPVAGVPLAAPVAPRPIAEFLLIKGQVVDAAGQGVPQAAVALVGTALATATDAVGKFALTVLAAVLAQLPDGPVQLRLSYAGHLARLVELAPNLVDLAGTAEVTVLATPGEVQVMRTPLPRRATPIRRRPVFARQPPPPPPPPTPTAGEAPTIRSAEKKRANAFAWPPPHPSAYCLLPERFTTGVQRLGQVDARLRVALVKARFQDPAYYSIPEGFALVTRIEQLDGQDNPLPEPNRWAPEAVAGSSLAAFLRNLVSARTGRFRVVVFAVTATAFAPTDETVDKQQAIDWLTHGTTSLPTAVGRLPWTADSHCTALVYEFEKKENRPAALVDASLFSGRQHLSKAGIAVGF</sequence>
<reference evidence="2 3" key="1">
    <citation type="submission" date="2016-08" db="EMBL/GenBank/DDBJ databases">
        <title>Hymenobacter coccineus sp. nov., Hymenobacter lapidarius sp. nov. and Hymenobacter glacialis sp. nov., isolated from Antarctic soil.</title>
        <authorList>
            <person name="Sedlacek I."/>
            <person name="Kralova S."/>
            <person name="Kyrova K."/>
            <person name="Maslanova I."/>
            <person name="Stankova E."/>
            <person name="Vrbovska V."/>
            <person name="Nemec M."/>
            <person name="Bartak M."/>
            <person name="Svec P."/>
            <person name="Busse H.-J."/>
            <person name="Pantucek R."/>
        </authorList>
    </citation>
    <scope>NUCLEOTIDE SEQUENCE [LARGE SCALE GENOMIC DNA]</scope>
    <source>
        <strain evidence="2 3">CCM 8649</strain>
    </source>
</reference>
<keyword evidence="3" id="KW-1185">Reference proteome</keyword>
<comment type="caution">
    <text evidence="2">The sequence shown here is derived from an EMBL/GenBank/DDBJ whole genome shotgun (WGS) entry which is preliminary data.</text>
</comment>
<evidence type="ECO:0000313" key="3">
    <source>
        <dbReference type="Proteomes" id="UP000177506"/>
    </source>
</evidence>
<proteinExistence type="predicted"/>